<dbReference type="EMBL" id="JAAMPI010001144">
    <property type="protein sequence ID" value="KAF4626483.1"/>
    <property type="molecule type" value="Genomic_DNA"/>
</dbReference>
<evidence type="ECO:0000313" key="4">
    <source>
        <dbReference type="Proteomes" id="UP000566819"/>
    </source>
</evidence>
<dbReference type="Gene3D" id="2.70.50.70">
    <property type="match status" value="1"/>
</dbReference>
<name>A0A8H4RBJ7_9HELO</name>
<gene>
    <name evidence="3" type="ORF">G7Y89_g11677</name>
</gene>
<dbReference type="Proteomes" id="UP000566819">
    <property type="component" value="Unassembled WGS sequence"/>
</dbReference>
<protein>
    <recommendedName>
        <fullName evidence="5">Chitin-binding type-4 domain-containing protein</fullName>
    </recommendedName>
</protein>
<evidence type="ECO:0000256" key="1">
    <source>
        <dbReference type="SAM" id="MobiDB-lite"/>
    </source>
</evidence>
<organism evidence="3 4">
    <name type="scientific">Cudoniella acicularis</name>
    <dbReference type="NCBI Taxonomy" id="354080"/>
    <lineage>
        <taxon>Eukaryota</taxon>
        <taxon>Fungi</taxon>
        <taxon>Dikarya</taxon>
        <taxon>Ascomycota</taxon>
        <taxon>Pezizomycotina</taxon>
        <taxon>Leotiomycetes</taxon>
        <taxon>Helotiales</taxon>
        <taxon>Tricladiaceae</taxon>
        <taxon>Cudoniella</taxon>
    </lineage>
</organism>
<keyword evidence="4" id="KW-1185">Reference proteome</keyword>
<dbReference type="OrthoDB" id="2342176at2759"/>
<evidence type="ECO:0000313" key="3">
    <source>
        <dbReference type="EMBL" id="KAF4626483.1"/>
    </source>
</evidence>
<reference evidence="3 4" key="1">
    <citation type="submission" date="2020-03" db="EMBL/GenBank/DDBJ databases">
        <title>Draft Genome Sequence of Cudoniella acicularis.</title>
        <authorList>
            <person name="Buettner E."/>
            <person name="Kellner H."/>
        </authorList>
    </citation>
    <scope>NUCLEOTIDE SEQUENCE [LARGE SCALE GENOMIC DNA]</scope>
    <source>
        <strain evidence="3 4">DSM 108380</strain>
    </source>
</reference>
<sequence length="423" mass="41919">MFSATTLVFLGLAAVGSSHMIMNTPPPYKVDNSPLLANGADFPCKNTFTGGSGTTSMAIGSVQPLKFTGGATHGGGSCQISVTYDTTITKSSTWKVIHSIEGGCPVQNQAGNIGEDANALDPDTYSFTVPSALPTGTATLAWTWFNKIGNREMYMNCAPISITAGTSKRDEEEDLMARNITQLVERDQAAYNALPNMFVANVGNGCGTQDSKDLLFPNAGDSVETLTGSSTGSLATPTGNCQAAVAGSSPAATATGAGSSAAPSALPAVSASPASSPAASSSLPGGVFATVPTSGQASATAPAVSETPATSAPAAVPTSVASSPVSVPAASPASSASTPAGTGTTGSGTAIAAGTACSPEGLWNCIGGTSFQQCASGTWSVATQMAAGTQCTAGQSTTLNMSASGAKGKRVVGHARRMNAQRY</sequence>
<keyword evidence="2" id="KW-0732">Signal</keyword>
<dbReference type="AlphaFoldDB" id="A0A8H4RBJ7"/>
<comment type="caution">
    <text evidence="3">The sequence shown here is derived from an EMBL/GenBank/DDBJ whole genome shotgun (WGS) entry which is preliminary data.</text>
</comment>
<evidence type="ECO:0008006" key="5">
    <source>
        <dbReference type="Google" id="ProtNLM"/>
    </source>
</evidence>
<dbReference type="PANTHER" id="PTHR36182">
    <property type="entry name" value="PROTEIN, PUTATIVE (AFU_ORTHOLOGUE AFUA_6G10930)-RELATED"/>
    <property type="match status" value="1"/>
</dbReference>
<feature type="chain" id="PRO_5034820623" description="Chitin-binding type-4 domain-containing protein" evidence="2">
    <location>
        <begin position="19"/>
        <end position="423"/>
    </location>
</feature>
<dbReference type="PANTHER" id="PTHR36182:SF2">
    <property type="entry name" value="LYTIC POLYSACCHARIDE MONOOXYGENASE"/>
    <property type="match status" value="1"/>
</dbReference>
<evidence type="ECO:0000256" key="2">
    <source>
        <dbReference type="SAM" id="SignalP"/>
    </source>
</evidence>
<proteinExistence type="predicted"/>
<feature type="region of interest" description="Disordered" evidence="1">
    <location>
        <begin position="250"/>
        <end position="283"/>
    </location>
</feature>
<feature type="region of interest" description="Disordered" evidence="1">
    <location>
        <begin position="322"/>
        <end position="346"/>
    </location>
</feature>
<feature type="signal peptide" evidence="2">
    <location>
        <begin position="1"/>
        <end position="18"/>
    </location>
</feature>
<accession>A0A8H4RBJ7</accession>